<sequence>MDFPKGAIDGQVNKVIDQAAGVAKEKIGEFIGGEQNKNKKQAGGIGNMVSGAIGKAAVDQVAGNAADKAIPFTKKLFE</sequence>
<dbReference type="EMBL" id="CM040465">
    <property type="protein sequence ID" value="MCI4384489.1"/>
    <property type="molecule type" value="Genomic_DNA"/>
</dbReference>
<name>A0ACC5WZE7_PANGG</name>
<reference evidence="1 2" key="1">
    <citation type="journal article" date="2022" name="bioRxiv">
        <title>An ancient truncated duplication of the anti-Mullerian hormone receptor type 2 gene is a potential conserved master sex determinant in the Pangasiidae catfish family.</title>
        <authorList>
            <person name="Wen M."/>
            <person name="Pan Q."/>
            <person name="Jouanno E."/>
            <person name="Montfort J."/>
            <person name="Zahm M."/>
            <person name="Cabau C."/>
            <person name="Klopp C."/>
            <person name="Iampietro C."/>
            <person name="Roques C."/>
            <person name="Bouchez O."/>
            <person name="Castinel A."/>
            <person name="Donnadieu C."/>
            <person name="Parrinello H."/>
            <person name="Poncet C."/>
            <person name="Belmonte E."/>
            <person name="Gautier V."/>
            <person name="Avarre J.-C."/>
            <person name="Dugue R."/>
            <person name="Gustiano R."/>
            <person name="Ha T.T.T."/>
            <person name="Campet M."/>
            <person name="Sriphairoj K."/>
            <person name="Ribolli J."/>
            <person name="de Almeida F.L."/>
            <person name="Desvignes T."/>
            <person name="Postlethwait J.H."/>
            <person name="Bucao C.F."/>
            <person name="Robinson-Rechavi M."/>
            <person name="Bobe J."/>
            <person name="Herpin A."/>
            <person name="Guiguen Y."/>
        </authorList>
    </citation>
    <scope>NUCLEOTIDE SEQUENCE [LARGE SCALE GENOMIC DNA]</scope>
    <source>
        <strain evidence="1">YG-Dec2019</strain>
    </source>
</reference>
<protein>
    <submittedName>
        <fullName evidence="1">Uncharacterized protein</fullName>
    </submittedName>
</protein>
<accession>A0ACC5WZE7</accession>
<comment type="caution">
    <text evidence="1">The sequence shown here is derived from an EMBL/GenBank/DDBJ whole genome shotgun (WGS) entry which is preliminary data.</text>
</comment>
<proteinExistence type="predicted"/>
<dbReference type="Proteomes" id="UP000829447">
    <property type="component" value="Linkage Group LG12"/>
</dbReference>
<keyword evidence="2" id="KW-1185">Reference proteome</keyword>
<organism evidence="1 2">
    <name type="scientific">Pangasianodon gigas</name>
    <name type="common">Mekong giant catfish</name>
    <name type="synonym">Pangasius gigas</name>
    <dbReference type="NCBI Taxonomy" id="30993"/>
    <lineage>
        <taxon>Eukaryota</taxon>
        <taxon>Metazoa</taxon>
        <taxon>Chordata</taxon>
        <taxon>Craniata</taxon>
        <taxon>Vertebrata</taxon>
        <taxon>Euteleostomi</taxon>
        <taxon>Actinopterygii</taxon>
        <taxon>Neopterygii</taxon>
        <taxon>Teleostei</taxon>
        <taxon>Ostariophysi</taxon>
        <taxon>Siluriformes</taxon>
        <taxon>Pangasiidae</taxon>
        <taxon>Pangasianodon</taxon>
    </lineage>
</organism>
<evidence type="ECO:0000313" key="1">
    <source>
        <dbReference type="EMBL" id="MCI4384489.1"/>
    </source>
</evidence>
<gene>
    <name evidence="1" type="ORF">PGIGA_G00039130</name>
</gene>
<evidence type="ECO:0000313" key="2">
    <source>
        <dbReference type="Proteomes" id="UP000829447"/>
    </source>
</evidence>